<dbReference type="AlphaFoldDB" id="A0A813D0U3"/>
<organism evidence="1 2">
    <name type="scientific">Polarella glacialis</name>
    <name type="common">Dinoflagellate</name>
    <dbReference type="NCBI Taxonomy" id="89957"/>
    <lineage>
        <taxon>Eukaryota</taxon>
        <taxon>Sar</taxon>
        <taxon>Alveolata</taxon>
        <taxon>Dinophyceae</taxon>
        <taxon>Suessiales</taxon>
        <taxon>Suessiaceae</taxon>
        <taxon>Polarella</taxon>
    </lineage>
</organism>
<evidence type="ECO:0008006" key="3">
    <source>
        <dbReference type="Google" id="ProtNLM"/>
    </source>
</evidence>
<accession>A0A813D0U3</accession>
<dbReference type="GO" id="GO:0016705">
    <property type="term" value="F:oxidoreductase activity, acting on paired donors, with incorporation or reduction of molecular oxygen"/>
    <property type="evidence" value="ECO:0007669"/>
    <property type="project" value="InterPro"/>
</dbReference>
<reference evidence="1" key="1">
    <citation type="submission" date="2021-02" db="EMBL/GenBank/DDBJ databases">
        <authorList>
            <person name="Dougan E. K."/>
            <person name="Rhodes N."/>
            <person name="Thang M."/>
            <person name="Chan C."/>
        </authorList>
    </citation>
    <scope>NUCLEOTIDE SEQUENCE</scope>
</reference>
<protein>
    <recommendedName>
        <fullName evidence="3">Cytochrome P450</fullName>
    </recommendedName>
</protein>
<dbReference type="EMBL" id="CAJNNV010000123">
    <property type="protein sequence ID" value="CAE8581515.1"/>
    <property type="molecule type" value="Genomic_DNA"/>
</dbReference>
<name>A0A813D0U3_POLGL</name>
<gene>
    <name evidence="1" type="ORF">PGLA1383_LOCUS541</name>
</gene>
<keyword evidence="2" id="KW-1185">Reference proteome</keyword>
<dbReference type="InterPro" id="IPR036396">
    <property type="entry name" value="Cyt_P450_sf"/>
</dbReference>
<dbReference type="Gene3D" id="1.10.630.10">
    <property type="entry name" value="Cytochrome P450"/>
    <property type="match status" value="1"/>
</dbReference>
<comment type="caution">
    <text evidence="1">The sequence shown here is derived from an EMBL/GenBank/DDBJ whole genome shotgun (WGS) entry which is preliminary data.</text>
</comment>
<dbReference type="OrthoDB" id="409541at2759"/>
<dbReference type="GO" id="GO:0004497">
    <property type="term" value="F:monooxygenase activity"/>
    <property type="evidence" value="ECO:0007669"/>
    <property type="project" value="InterPro"/>
</dbReference>
<proteinExistence type="predicted"/>
<dbReference type="GO" id="GO:0005506">
    <property type="term" value="F:iron ion binding"/>
    <property type="evidence" value="ECO:0007669"/>
    <property type="project" value="InterPro"/>
</dbReference>
<sequence length="470" mass="51435">MCVTMCACGLVWCTCALLATLLASFGLIMVPGIEQAASRLVFTHLSGKSLTIAGNVITARHFTYCLGDYLGCVKDEAARDMVNSFTWETGIGEFVPSSPSQLMNGDGVLPLHFSHAAYRDVAYDLLAGRPPDMFVFSNKTSLPAGVMPDFEPDILLNLDTGSEEHANRRKLIAEMLPALAKVRSSGDEHFRVPTGVEASAAAISGAAMGGLKRKVFDTVGYNLFDWLFEVNVENELAELFEYDSTLAPIVLGIPAMSFQGRRMAEIRMKIFYKVTRSRVGKAFMRAADDRGMDGEKRLSEMVWIAMFAGYGGSSNLAFETIKRILTDPGKYTVLFRSDPKAFMLEAARLHPPVGGMNPMAYRKDTYHKLATGKTIKVEAGQIGIIFSSAANKDPQVFRDPYNFVPGRENAERLLSWNNEWGDFSRCSTVAGCPEAPRGCPGTFLSMRLVTATVDFFVGGIEGGLPLKQEL</sequence>
<dbReference type="GO" id="GO:0020037">
    <property type="term" value="F:heme binding"/>
    <property type="evidence" value="ECO:0007669"/>
    <property type="project" value="InterPro"/>
</dbReference>
<evidence type="ECO:0000313" key="1">
    <source>
        <dbReference type="EMBL" id="CAE8581515.1"/>
    </source>
</evidence>
<evidence type="ECO:0000313" key="2">
    <source>
        <dbReference type="Proteomes" id="UP000654075"/>
    </source>
</evidence>
<dbReference type="Proteomes" id="UP000654075">
    <property type="component" value="Unassembled WGS sequence"/>
</dbReference>
<dbReference type="SUPFAM" id="SSF48264">
    <property type="entry name" value="Cytochrome P450"/>
    <property type="match status" value="1"/>
</dbReference>